<keyword evidence="2" id="KW-0132">Cell division</keyword>
<dbReference type="Pfam" id="PF12717">
    <property type="entry name" value="Cnd1"/>
    <property type="match status" value="1"/>
</dbReference>
<dbReference type="Gene3D" id="1.25.10.10">
    <property type="entry name" value="Leucine-rich Repeat Variant"/>
    <property type="match status" value="1"/>
</dbReference>
<feature type="non-terminal residue" evidence="8">
    <location>
        <position position="1"/>
    </location>
</feature>
<proteinExistence type="predicted"/>
<protein>
    <recommendedName>
        <fullName evidence="7">Condensin complex subunit 1 C-terminal domain-containing protein</fullName>
    </recommendedName>
</protein>
<dbReference type="SUPFAM" id="SSF48371">
    <property type="entry name" value="ARM repeat"/>
    <property type="match status" value="1"/>
</dbReference>
<dbReference type="GO" id="GO:0007076">
    <property type="term" value="P:mitotic chromosome condensation"/>
    <property type="evidence" value="ECO:0007669"/>
    <property type="project" value="InterPro"/>
</dbReference>
<gene>
    <name evidence="8" type="ORF">g.15879</name>
</gene>
<dbReference type="InterPro" id="IPR032682">
    <property type="entry name" value="Cnd1_C"/>
</dbReference>
<evidence type="ECO:0000256" key="5">
    <source>
        <dbReference type="ARBA" id="ARBA00023242"/>
    </source>
</evidence>
<evidence type="ECO:0000313" key="8">
    <source>
        <dbReference type="EMBL" id="JAS32512.1"/>
    </source>
</evidence>
<dbReference type="PANTHER" id="PTHR14222:SF1">
    <property type="entry name" value="CONDENSIN-2 COMPLEX SUBUNIT D3"/>
    <property type="match status" value="1"/>
</dbReference>
<keyword evidence="5" id="KW-0539">Nucleus</keyword>
<evidence type="ECO:0000256" key="2">
    <source>
        <dbReference type="ARBA" id="ARBA00022618"/>
    </source>
</evidence>
<dbReference type="PANTHER" id="PTHR14222">
    <property type="entry name" value="CONDENSIN"/>
    <property type="match status" value="1"/>
</dbReference>
<keyword evidence="4" id="KW-0226">DNA condensation</keyword>
<dbReference type="GO" id="GO:0010032">
    <property type="term" value="P:meiotic chromosome condensation"/>
    <property type="evidence" value="ECO:0007669"/>
    <property type="project" value="TreeGrafter"/>
</dbReference>
<dbReference type="EMBL" id="GEDC01004786">
    <property type="protein sequence ID" value="JAS32512.1"/>
    <property type="molecule type" value="Transcribed_RNA"/>
</dbReference>
<comment type="subcellular location">
    <subcellularLocation>
        <location evidence="1">Nucleus</location>
    </subcellularLocation>
</comment>
<organism evidence="8">
    <name type="scientific">Clastoptera arizonana</name>
    <name type="common">Arizona spittle bug</name>
    <dbReference type="NCBI Taxonomy" id="38151"/>
    <lineage>
        <taxon>Eukaryota</taxon>
        <taxon>Metazoa</taxon>
        <taxon>Ecdysozoa</taxon>
        <taxon>Arthropoda</taxon>
        <taxon>Hexapoda</taxon>
        <taxon>Insecta</taxon>
        <taxon>Pterygota</taxon>
        <taxon>Neoptera</taxon>
        <taxon>Paraneoptera</taxon>
        <taxon>Hemiptera</taxon>
        <taxon>Auchenorrhyncha</taxon>
        <taxon>Cercopoidea</taxon>
        <taxon>Clastopteridae</taxon>
        <taxon>Clastoptera</taxon>
    </lineage>
</organism>
<evidence type="ECO:0000256" key="4">
    <source>
        <dbReference type="ARBA" id="ARBA00023067"/>
    </source>
</evidence>
<dbReference type="GO" id="GO:0000779">
    <property type="term" value="C:condensed chromosome, centromeric region"/>
    <property type="evidence" value="ECO:0007669"/>
    <property type="project" value="TreeGrafter"/>
</dbReference>
<dbReference type="InterPro" id="IPR026971">
    <property type="entry name" value="CND1/NCAPD3"/>
</dbReference>
<dbReference type="GO" id="GO:0000796">
    <property type="term" value="C:condensin complex"/>
    <property type="evidence" value="ECO:0007669"/>
    <property type="project" value="TreeGrafter"/>
</dbReference>
<dbReference type="InterPro" id="IPR016024">
    <property type="entry name" value="ARM-type_fold"/>
</dbReference>
<dbReference type="AlphaFoldDB" id="A0A1B6E3K2"/>
<keyword evidence="6" id="KW-0131">Cell cycle</keyword>
<evidence type="ECO:0000256" key="3">
    <source>
        <dbReference type="ARBA" id="ARBA00022776"/>
    </source>
</evidence>
<keyword evidence="3" id="KW-0498">Mitosis</keyword>
<dbReference type="GO" id="GO:0005634">
    <property type="term" value="C:nucleus"/>
    <property type="evidence" value="ECO:0007669"/>
    <property type="project" value="UniProtKB-SubCell"/>
</dbReference>
<dbReference type="GO" id="GO:0051301">
    <property type="term" value="P:cell division"/>
    <property type="evidence" value="ECO:0007669"/>
    <property type="project" value="UniProtKB-KW"/>
</dbReference>
<accession>A0A1B6E3K2</accession>
<dbReference type="InterPro" id="IPR011989">
    <property type="entry name" value="ARM-like"/>
</dbReference>
<name>A0A1B6E3K2_9HEMI</name>
<feature type="non-terminal residue" evidence="8">
    <location>
        <position position="377"/>
    </location>
</feature>
<reference evidence="8" key="1">
    <citation type="submission" date="2015-12" db="EMBL/GenBank/DDBJ databases">
        <title>De novo transcriptome assembly of four potential Pierce s Disease insect vectors from Arizona vineyards.</title>
        <authorList>
            <person name="Tassone E.E."/>
        </authorList>
    </citation>
    <scope>NUCLEOTIDE SEQUENCE</scope>
</reference>
<feature type="domain" description="Condensin complex subunit 1 C-terminal" evidence="7">
    <location>
        <begin position="229"/>
        <end position="339"/>
    </location>
</feature>
<evidence type="ECO:0000256" key="6">
    <source>
        <dbReference type="ARBA" id="ARBA00023306"/>
    </source>
</evidence>
<evidence type="ECO:0000259" key="7">
    <source>
        <dbReference type="Pfam" id="PF12717"/>
    </source>
</evidence>
<dbReference type="GO" id="GO:0042393">
    <property type="term" value="F:histone binding"/>
    <property type="evidence" value="ECO:0007669"/>
    <property type="project" value="TreeGrafter"/>
</dbReference>
<evidence type="ECO:0000256" key="1">
    <source>
        <dbReference type="ARBA" id="ARBA00004123"/>
    </source>
</evidence>
<sequence>NTINNLPAWVLLSALTGYITIKQPKFVLEYFYNNVYNKEQVEGYLFSIVTKTVRINCCNFDKECQMKLFHDLFHPLSNFSVPTYLISEYSDICNIIIKEQGSVDEYSDQWPGEIIQNGELKLKGEIDCDIKDEELVKRIICTLGNCLSVCPNKQSSSIIAPLLKNLIETTSLAKNKVQGVTYWQGRASPQLKAIVVITLGKISLQSHDIAKQLVPVFNNLLKASVQKEIRVNAMIALTDLCIRFTSLTEPYIPYMCICLKDKDDTIRQRTLSLFIDLIQQDYLKLRCPLFFHLLVVLNDSNMEIRTKLKSFIVNTVVAKNKKVMLQYFVESFYHYNRHQIDSTTELETSMSYREEFLFTLAGNKQATQRRNIYKFML</sequence>